<reference evidence="4 5" key="1">
    <citation type="journal article" date="2017" name="BMC Genomics">
        <title>Chromosome level assembly and secondary metabolite potential of the parasitic fungus Cordyceps militaris.</title>
        <authorList>
            <person name="Kramer G.J."/>
            <person name="Nodwell J.R."/>
        </authorList>
    </citation>
    <scope>NUCLEOTIDE SEQUENCE [LARGE SCALE GENOMIC DNA]</scope>
    <source>
        <strain evidence="4 5">ATCC 34164</strain>
    </source>
</reference>
<dbReference type="EMBL" id="CP023324">
    <property type="protein sequence ID" value="ATY62717.1"/>
    <property type="molecule type" value="Genomic_DNA"/>
</dbReference>
<dbReference type="PANTHER" id="PTHR47784:SF5">
    <property type="entry name" value="STEROL UPTAKE CONTROL PROTEIN 2"/>
    <property type="match status" value="1"/>
</dbReference>
<evidence type="ECO:0000256" key="2">
    <source>
        <dbReference type="SAM" id="MobiDB-lite"/>
    </source>
</evidence>
<dbReference type="SUPFAM" id="SSF57701">
    <property type="entry name" value="Zn2/Cys6 DNA-binding domain"/>
    <property type="match status" value="1"/>
</dbReference>
<dbReference type="Pfam" id="PF11951">
    <property type="entry name" value="Fungal_trans_2"/>
    <property type="match status" value="1"/>
</dbReference>
<dbReference type="Pfam" id="PF00172">
    <property type="entry name" value="Zn_clus"/>
    <property type="match status" value="1"/>
</dbReference>
<evidence type="ECO:0000259" key="3">
    <source>
        <dbReference type="PROSITE" id="PS50048"/>
    </source>
</evidence>
<dbReference type="InterPro" id="IPR021858">
    <property type="entry name" value="Fun_TF"/>
</dbReference>
<feature type="domain" description="Zn(2)-C6 fungal-type" evidence="3">
    <location>
        <begin position="72"/>
        <end position="102"/>
    </location>
</feature>
<sequence>MKRKAVDDRTGSSGSSSSSDRWSLTPSSSSPAASSSNRSSAAAAASASASASSVSSSKPAVSRRGHSKSRLGCLNCKRRRVKCNELRPTCSPCRRLGLLCDYATSAPPPHDAVATAPPATPSSALNLDDLRFYYQFLHTAFPSLPLRAEHVWKTCAALSHQSECLAHAALGLGALHLTKHGNTDYSSQALAHRVAALKIVHDQFAKPPRDSDNADCLFAALLCLAAQTTLLPDGIAEYLTITRAGALVWAFVVPLHGASAFKCFTNESHSANLSQIVSEEEPKDLGLVDEFLASVAGVREICTGARELYYCQRVVGAVDGLRVSSLQAWLAHADLWRAHCYFSNDDFQAFIAPDNYPARLLIAHMLLADYLLGQFCLSSAEEFKFTARREVIISWVRNAIGALPSEFKPYGEWLLGYCDVVERSDGRYLLTP</sequence>
<dbReference type="CDD" id="cd00067">
    <property type="entry name" value="GAL4"/>
    <property type="match status" value="1"/>
</dbReference>
<dbReference type="PROSITE" id="PS50048">
    <property type="entry name" value="ZN2_CY6_FUNGAL_2"/>
    <property type="match status" value="1"/>
</dbReference>
<accession>A0A2H4SHY0</accession>
<dbReference type="InterPro" id="IPR053157">
    <property type="entry name" value="Sterol_Uptake_Regulator"/>
</dbReference>
<keyword evidence="1" id="KW-0539">Nucleus</keyword>
<dbReference type="VEuPathDB" id="FungiDB:CCM_06805"/>
<feature type="compositionally biased region" description="Low complexity" evidence="2">
    <location>
        <begin position="12"/>
        <end position="60"/>
    </location>
</feature>
<dbReference type="GO" id="GO:0008270">
    <property type="term" value="F:zinc ion binding"/>
    <property type="evidence" value="ECO:0007669"/>
    <property type="project" value="InterPro"/>
</dbReference>
<dbReference type="PANTHER" id="PTHR47784">
    <property type="entry name" value="STEROL UPTAKE CONTROL PROTEIN 2"/>
    <property type="match status" value="1"/>
</dbReference>
<evidence type="ECO:0000256" key="1">
    <source>
        <dbReference type="ARBA" id="ARBA00023242"/>
    </source>
</evidence>
<dbReference type="Proteomes" id="UP000323067">
    <property type="component" value="Chromosome vii"/>
</dbReference>
<gene>
    <name evidence="4" type="ORF">A9K55_008100</name>
</gene>
<dbReference type="VEuPathDB" id="FungiDB:A9K55_008100"/>
<name>A0A2H4SHY0_CORMI</name>
<dbReference type="InterPro" id="IPR001138">
    <property type="entry name" value="Zn2Cys6_DnaBD"/>
</dbReference>
<dbReference type="AlphaFoldDB" id="A0A2H4SHY0"/>
<dbReference type="SMART" id="SM00066">
    <property type="entry name" value="GAL4"/>
    <property type="match status" value="1"/>
</dbReference>
<feature type="compositionally biased region" description="Basic and acidic residues" evidence="2">
    <location>
        <begin position="1"/>
        <end position="10"/>
    </location>
</feature>
<dbReference type="GO" id="GO:0001228">
    <property type="term" value="F:DNA-binding transcription activator activity, RNA polymerase II-specific"/>
    <property type="evidence" value="ECO:0007669"/>
    <property type="project" value="TreeGrafter"/>
</dbReference>
<dbReference type="InterPro" id="IPR036864">
    <property type="entry name" value="Zn2-C6_fun-type_DNA-bd_sf"/>
</dbReference>
<feature type="region of interest" description="Disordered" evidence="2">
    <location>
        <begin position="1"/>
        <end position="65"/>
    </location>
</feature>
<protein>
    <submittedName>
        <fullName evidence="4">C6 transcription factor</fullName>
    </submittedName>
</protein>
<proteinExistence type="predicted"/>
<evidence type="ECO:0000313" key="5">
    <source>
        <dbReference type="Proteomes" id="UP000323067"/>
    </source>
</evidence>
<organism evidence="4 5">
    <name type="scientific">Cordyceps militaris</name>
    <name type="common">Caterpillar fungus</name>
    <name type="synonym">Clavaria militaris</name>
    <dbReference type="NCBI Taxonomy" id="73501"/>
    <lineage>
        <taxon>Eukaryota</taxon>
        <taxon>Fungi</taxon>
        <taxon>Dikarya</taxon>
        <taxon>Ascomycota</taxon>
        <taxon>Pezizomycotina</taxon>
        <taxon>Sordariomycetes</taxon>
        <taxon>Hypocreomycetidae</taxon>
        <taxon>Hypocreales</taxon>
        <taxon>Cordycipitaceae</taxon>
        <taxon>Cordyceps</taxon>
    </lineage>
</organism>
<dbReference type="Gene3D" id="4.10.240.10">
    <property type="entry name" value="Zn(2)-C6 fungal-type DNA-binding domain"/>
    <property type="match status" value="1"/>
</dbReference>
<dbReference type="PROSITE" id="PS00463">
    <property type="entry name" value="ZN2_CY6_FUNGAL_1"/>
    <property type="match status" value="1"/>
</dbReference>
<dbReference type="OrthoDB" id="5229455at2759"/>
<evidence type="ECO:0000313" key="4">
    <source>
        <dbReference type="EMBL" id="ATY62717.1"/>
    </source>
</evidence>